<keyword evidence="4" id="KW-1185">Reference proteome</keyword>
<proteinExistence type="predicted"/>
<feature type="compositionally biased region" description="Acidic residues" evidence="2">
    <location>
        <begin position="110"/>
        <end position="120"/>
    </location>
</feature>
<evidence type="ECO:0000313" key="4">
    <source>
        <dbReference type="Proteomes" id="UP000281553"/>
    </source>
</evidence>
<evidence type="ECO:0000256" key="1">
    <source>
        <dbReference type="SAM" id="Coils"/>
    </source>
</evidence>
<feature type="coiled-coil region" evidence="1">
    <location>
        <begin position="57"/>
        <end position="84"/>
    </location>
</feature>
<evidence type="ECO:0000313" key="3">
    <source>
        <dbReference type="EMBL" id="VDK87679.1"/>
    </source>
</evidence>
<evidence type="ECO:0000256" key="2">
    <source>
        <dbReference type="SAM" id="MobiDB-lite"/>
    </source>
</evidence>
<name>A0A3P6TWF2_DIBLA</name>
<protein>
    <submittedName>
        <fullName evidence="3">Uncharacterized protein</fullName>
    </submittedName>
</protein>
<accession>A0A3P6TWF2</accession>
<sequence>MSMDADNIFLNTTSSLVSAHSVPNIELSCAVSDADAKADVSMDSDSCITKSSSVERLVRLTRRLTECKHVFAALEKEEQKLQQQKKTSNLLDLPDEAQVNVSMVDNKSGEEEEEELDADESADHYVSGGSCKGSLEIKPISPHLVQRFAESSSKKPQGGRASSLEVLPVHDQSAPKQKWARLLGLTTSDIGDEAEFVVSGCVFERSVLFEI</sequence>
<gene>
    <name evidence="3" type="ORF">DILT_LOCUS4060</name>
</gene>
<keyword evidence="1" id="KW-0175">Coiled coil</keyword>
<feature type="region of interest" description="Disordered" evidence="2">
    <location>
        <begin position="106"/>
        <end position="127"/>
    </location>
</feature>
<dbReference type="Proteomes" id="UP000281553">
    <property type="component" value="Unassembled WGS sequence"/>
</dbReference>
<organism evidence="3 4">
    <name type="scientific">Dibothriocephalus latus</name>
    <name type="common">Fish tapeworm</name>
    <name type="synonym">Diphyllobothrium latum</name>
    <dbReference type="NCBI Taxonomy" id="60516"/>
    <lineage>
        <taxon>Eukaryota</taxon>
        <taxon>Metazoa</taxon>
        <taxon>Spiralia</taxon>
        <taxon>Lophotrochozoa</taxon>
        <taxon>Platyhelminthes</taxon>
        <taxon>Cestoda</taxon>
        <taxon>Eucestoda</taxon>
        <taxon>Diphyllobothriidea</taxon>
        <taxon>Diphyllobothriidae</taxon>
        <taxon>Dibothriocephalus</taxon>
    </lineage>
</organism>
<dbReference type="AlphaFoldDB" id="A0A3P6TWF2"/>
<reference evidence="3 4" key="1">
    <citation type="submission" date="2018-11" db="EMBL/GenBank/DDBJ databases">
        <authorList>
            <consortium name="Pathogen Informatics"/>
        </authorList>
    </citation>
    <scope>NUCLEOTIDE SEQUENCE [LARGE SCALE GENOMIC DNA]</scope>
</reference>
<dbReference type="EMBL" id="UYRU01044768">
    <property type="protein sequence ID" value="VDK87679.1"/>
    <property type="molecule type" value="Genomic_DNA"/>
</dbReference>